<evidence type="ECO:0000313" key="1">
    <source>
        <dbReference type="EMBL" id="KAK1140895.1"/>
    </source>
</evidence>
<dbReference type="EMBL" id="JAOPJF010000073">
    <property type="protein sequence ID" value="KAK1140895.1"/>
    <property type="molecule type" value="Genomic_DNA"/>
</dbReference>
<sequence>MPSRFRLRERLRLGRSHDRRGGSDQESTSHTPEDPGQAETLSVTSHAGPIEPTPSQITHANESPAAIHNDLWYRAYNSVKEDPERLRYIEEYEKLLSTLSGDGLVQTPTPDNGNDPIPPAISLDESRLRLVIEKGLEKIEKSKTLIEKSNKVKDAIAPIREILNIPMKNLDQTALPWAIATSSLDILMKPTKSLTTLYDGVNQVNSRIYWYSKIIDSLLSPDNNTATLEQIRELLDTKALELYQSLLFYQIKSVCFYYRNQFLVLLRTFVDLDNWDGDLSEITGSEKDFRDALEAYKHEQILNEIRTLSVTARGQTETRLDRKCMRHLRGIDPRAEIRDIEDRREISVRELYDWVLDTDGFKSFVDWENQDSPNLLWINGQAGTGKTMLSVGLIQELLARNLPGVHDKEIIYFLIQDTGKELNEGVAVLRALMWLLLVQNPGLVRYLRPSYEESGSALFNDSMAFTSLLPIFNDMIHDDELGQVVLLIDALDECKDAGEDVFRIIRKLIPTDGTTSKIKILVTSRPLLAINEKMKNLSGCSETIIGLDEHSLSGPINMYIDRKRPDLERKTGDTALVDQTIDRLKKNTGRTFLWVSLVINQLISLPEAFWEETLDSIPNQLHDLYEFLLERLKTLDPHRRSDYCKDVLTSVMLACRPLTLGELELLAKLPKGRVEWVVQDCSSFLVVQRETVFLIHQSAQDYLRENRLRLRQGSLEELHHQVFEQSLDGMNGRLERNMYKLPNHGVLTEEVQVPVLNSLDPVRYSCQYWVYHLRRGGLRVSDIDCIYKFFRRKMLHWLEAMSLLQIIPHVMDMIRTLVHMLPDDESDELLQFLLDGRRFVTKFSFVIAQAPLQVYVSALAFTPDASEVKKVFRKEMPRWVSAVEPLENSWGALLLTLDAGIVETVAVSADGSLMATSSRESVMIWNTATGTLLQSFENLWGLSVHFSPCGKILAASKRQGTVRLWDTVKWEERDVLHLPETDTRACCVFSPSGNMLASASKQGTFMWDIKTLSIQWSTTWDIEWADYMDPLVTFSPDGHLIASVCRTKVHLYNAEWGHLEKILEIQADTFHNVEDVAYSPNGRWVALCSGDGVKVFNTTTWIDEWTKPDRSRSIAFSPNNLLIATGMEDGAIEVHHTTTWALMCTLKCADSVQDLVFLPDGRILISATEDGDVSLWDITLGMQQHSQEHISPPHSGSVNAVAFSPTGQHAASSAKDGTLVLWDAGRRSLIHTRKGSGYHTTVSFSPDGEQLLTSSGHVSKVWNLNMEQVTEIPTILSGRAFQV</sequence>
<evidence type="ECO:0000313" key="2">
    <source>
        <dbReference type="Proteomes" id="UP001177260"/>
    </source>
</evidence>
<accession>A0ACC3ASV2</accession>
<organism evidence="1 2">
    <name type="scientific">Aspergillus melleus</name>
    <dbReference type="NCBI Taxonomy" id="138277"/>
    <lineage>
        <taxon>Eukaryota</taxon>
        <taxon>Fungi</taxon>
        <taxon>Dikarya</taxon>
        <taxon>Ascomycota</taxon>
        <taxon>Pezizomycotina</taxon>
        <taxon>Eurotiomycetes</taxon>
        <taxon>Eurotiomycetidae</taxon>
        <taxon>Eurotiales</taxon>
        <taxon>Aspergillaceae</taxon>
        <taxon>Aspergillus</taxon>
        <taxon>Aspergillus subgen. Circumdati</taxon>
    </lineage>
</organism>
<gene>
    <name evidence="1" type="ORF">N8T08_009768</name>
</gene>
<name>A0ACC3ASV2_9EURO</name>
<keyword evidence="2" id="KW-1185">Reference proteome</keyword>
<dbReference type="Proteomes" id="UP001177260">
    <property type="component" value="Unassembled WGS sequence"/>
</dbReference>
<proteinExistence type="predicted"/>
<reference evidence="1 2" key="1">
    <citation type="journal article" date="2023" name="ACS Omega">
        <title>Identification of the Neoaspergillic Acid Biosynthesis Gene Cluster by Establishing an In Vitro CRISPR-Ribonucleoprotein Genetic System in Aspergillus melleus.</title>
        <authorList>
            <person name="Yuan B."/>
            <person name="Grau M.F."/>
            <person name="Murata R.M."/>
            <person name="Torok T."/>
            <person name="Venkateswaran K."/>
            <person name="Stajich J.E."/>
            <person name="Wang C.C.C."/>
        </authorList>
    </citation>
    <scope>NUCLEOTIDE SEQUENCE [LARGE SCALE GENOMIC DNA]</scope>
    <source>
        <strain evidence="1 2">IMV 1140</strain>
    </source>
</reference>
<protein>
    <submittedName>
        <fullName evidence="1">Uncharacterized protein</fullName>
    </submittedName>
</protein>
<comment type="caution">
    <text evidence="1">The sequence shown here is derived from an EMBL/GenBank/DDBJ whole genome shotgun (WGS) entry which is preliminary data.</text>
</comment>